<evidence type="ECO:0000256" key="4">
    <source>
        <dbReference type="ARBA" id="ARBA00022801"/>
    </source>
</evidence>
<feature type="chain" id="PRO_5024352430" description="Chitosanase (Glycosyl hydrolase group 75)" evidence="8">
    <location>
        <begin position="25"/>
        <end position="233"/>
    </location>
</feature>
<evidence type="ECO:0000313" key="10">
    <source>
        <dbReference type="Proteomes" id="UP000373149"/>
    </source>
</evidence>
<dbReference type="GO" id="GO:0005576">
    <property type="term" value="C:extracellular region"/>
    <property type="evidence" value="ECO:0007669"/>
    <property type="project" value="UniProtKB-SubCell"/>
</dbReference>
<dbReference type="RefSeq" id="WP_322620077.1">
    <property type="nucleotide sequence ID" value="NZ_VMNX01000028.1"/>
</dbReference>
<organism evidence="9 10">
    <name type="scientific">Streptomyces acidicola</name>
    <dbReference type="NCBI Taxonomy" id="2596892"/>
    <lineage>
        <taxon>Bacteria</taxon>
        <taxon>Bacillati</taxon>
        <taxon>Actinomycetota</taxon>
        <taxon>Actinomycetes</taxon>
        <taxon>Kitasatosporales</taxon>
        <taxon>Streptomycetaceae</taxon>
        <taxon>Streptomyces</taxon>
    </lineage>
</organism>
<evidence type="ECO:0000256" key="6">
    <source>
        <dbReference type="ARBA" id="ARBA00023295"/>
    </source>
</evidence>
<dbReference type="Proteomes" id="UP000373149">
    <property type="component" value="Unassembled WGS sequence"/>
</dbReference>
<protein>
    <recommendedName>
        <fullName evidence="11">Chitosanase (Glycosyl hydrolase group 75)</fullName>
    </recommendedName>
</protein>
<keyword evidence="4" id="KW-0378">Hydrolase</keyword>
<evidence type="ECO:0000313" key="9">
    <source>
        <dbReference type="EMBL" id="MPY49062.1"/>
    </source>
</evidence>
<evidence type="ECO:0008006" key="11">
    <source>
        <dbReference type="Google" id="ProtNLM"/>
    </source>
</evidence>
<evidence type="ECO:0000256" key="7">
    <source>
        <dbReference type="ARBA" id="ARBA00023326"/>
    </source>
</evidence>
<dbReference type="AlphaFoldDB" id="A0A5N8WPH5"/>
<keyword evidence="6" id="KW-0326">Glycosidase</keyword>
<evidence type="ECO:0000256" key="3">
    <source>
        <dbReference type="ARBA" id="ARBA00022729"/>
    </source>
</evidence>
<comment type="caution">
    <text evidence="9">The sequence shown here is derived from an EMBL/GenBank/DDBJ whole genome shotgun (WGS) entry which is preliminary data.</text>
</comment>
<gene>
    <name evidence="9" type="ORF">FPZ41_10955</name>
</gene>
<reference evidence="9 10" key="1">
    <citation type="submission" date="2019-09" db="EMBL/GenBank/DDBJ databases">
        <authorList>
            <person name="Duangmal K."/>
            <person name="Teo W.F.A."/>
            <person name="Lipun K."/>
        </authorList>
    </citation>
    <scope>NUCLEOTIDE SEQUENCE [LARGE SCALE GENOMIC DNA]</scope>
    <source>
        <strain evidence="9 10">K1PN6</strain>
    </source>
</reference>
<keyword evidence="7" id="KW-0624">Polysaccharide degradation</keyword>
<keyword evidence="10" id="KW-1185">Reference proteome</keyword>
<proteinExistence type="predicted"/>
<dbReference type="EMBL" id="VMNX01000028">
    <property type="protein sequence ID" value="MPY49062.1"/>
    <property type="molecule type" value="Genomic_DNA"/>
</dbReference>
<comment type="subcellular location">
    <subcellularLocation>
        <location evidence="1">Secreted</location>
    </subcellularLocation>
</comment>
<evidence type="ECO:0000256" key="2">
    <source>
        <dbReference type="ARBA" id="ARBA00022525"/>
    </source>
</evidence>
<keyword evidence="5" id="KW-0119">Carbohydrate metabolism</keyword>
<dbReference type="GO" id="GO:0016977">
    <property type="term" value="F:chitosanase activity"/>
    <property type="evidence" value="ECO:0007669"/>
    <property type="project" value="InterPro"/>
</dbReference>
<evidence type="ECO:0000256" key="1">
    <source>
        <dbReference type="ARBA" id="ARBA00004613"/>
    </source>
</evidence>
<dbReference type="PANTHER" id="PTHR42061:SF6">
    <property type="entry name" value="ENDO-CHITOSANASE"/>
    <property type="match status" value="1"/>
</dbReference>
<sequence length="233" mass="24894">MRAQSLVPAAAGATLLAFTTASTAAHPREPVRVEPVSRVSRVSAADLLDKLDACEPVSRGRYRTDADAPADIPVCGTQDAVFWKADIDIDCDGRPGSRCNHTTDPWFWPSTAYKQSDGRYLNAETLPFIVVPAPSGIWDHRAHGVGAGSVAAVIHEGRIQYAVVGDIGPHHLIGEASYATAKGLGLRPDPRSGGAPSGVTYVVFKNTRVTHIEDHEEAVAQGEALVRKLVRNE</sequence>
<name>A0A5N8WPH5_9ACTN</name>
<dbReference type="GO" id="GO:0000272">
    <property type="term" value="P:polysaccharide catabolic process"/>
    <property type="evidence" value="ECO:0007669"/>
    <property type="project" value="UniProtKB-KW"/>
</dbReference>
<evidence type="ECO:0000256" key="5">
    <source>
        <dbReference type="ARBA" id="ARBA00023277"/>
    </source>
</evidence>
<feature type="signal peptide" evidence="8">
    <location>
        <begin position="1"/>
        <end position="24"/>
    </location>
</feature>
<accession>A0A5N8WPH5</accession>
<dbReference type="PANTHER" id="PTHR42061">
    <property type="entry name" value="ENDO-CHITOSANASE"/>
    <property type="match status" value="1"/>
</dbReference>
<keyword evidence="3 8" id="KW-0732">Signal</keyword>
<dbReference type="InterPro" id="IPR009939">
    <property type="entry name" value="Chitosanase_fungal"/>
</dbReference>
<keyword evidence="2" id="KW-0964">Secreted</keyword>
<dbReference type="Pfam" id="PF07335">
    <property type="entry name" value="Glyco_hydro_75"/>
    <property type="match status" value="1"/>
</dbReference>
<evidence type="ECO:0000256" key="8">
    <source>
        <dbReference type="SAM" id="SignalP"/>
    </source>
</evidence>